<name>A0A510Y9R5_MARHA</name>
<reference evidence="11 12" key="1">
    <citation type="submission" date="2019-07" db="EMBL/GenBank/DDBJ databases">
        <title>Whole genome shotgun sequence of Marinococcus halophilus NBRC 102359.</title>
        <authorList>
            <person name="Hosoyama A."/>
            <person name="Uohara A."/>
            <person name="Ohji S."/>
            <person name="Ichikawa N."/>
        </authorList>
    </citation>
    <scope>NUCLEOTIDE SEQUENCE [LARGE SCALE GENOMIC DNA]</scope>
    <source>
        <strain evidence="11 12">NBRC 102359</strain>
    </source>
</reference>
<keyword evidence="2" id="KW-0240">DNA-directed RNA polymerase</keyword>
<dbReference type="InterPro" id="IPR000394">
    <property type="entry name" value="RNA_pol_sigma_54"/>
</dbReference>
<dbReference type="STRING" id="1371.GCA_900166605_01687"/>
<dbReference type="PANTHER" id="PTHR32248">
    <property type="entry name" value="RNA POLYMERASE SIGMA-54 FACTOR"/>
    <property type="match status" value="1"/>
</dbReference>
<feature type="domain" description="RNA polymerase sigma factor 54 DNA-binding" evidence="9">
    <location>
        <begin position="282"/>
        <end position="440"/>
    </location>
</feature>
<dbReference type="InterPro" id="IPR007634">
    <property type="entry name" value="RNA_pol_sigma_54_DNA-bd"/>
</dbReference>
<dbReference type="PRINTS" id="PR00045">
    <property type="entry name" value="SIGMA54FCT"/>
</dbReference>
<dbReference type="PROSITE" id="PS50044">
    <property type="entry name" value="SIGMA54_3"/>
    <property type="match status" value="1"/>
</dbReference>
<dbReference type="AlphaFoldDB" id="A0A510Y9R5"/>
<evidence type="ECO:0000313" key="11">
    <source>
        <dbReference type="EMBL" id="GEK60126.1"/>
    </source>
</evidence>
<evidence type="ECO:0000256" key="3">
    <source>
        <dbReference type="ARBA" id="ARBA00022679"/>
    </source>
</evidence>
<evidence type="ECO:0000313" key="12">
    <source>
        <dbReference type="Proteomes" id="UP000321051"/>
    </source>
</evidence>
<dbReference type="GO" id="GO:0006352">
    <property type="term" value="P:DNA-templated transcription initiation"/>
    <property type="evidence" value="ECO:0007669"/>
    <property type="project" value="InterPro"/>
</dbReference>
<dbReference type="GO" id="GO:0001216">
    <property type="term" value="F:DNA-binding transcription activator activity"/>
    <property type="evidence" value="ECO:0007669"/>
    <property type="project" value="InterPro"/>
</dbReference>
<evidence type="ECO:0000256" key="1">
    <source>
        <dbReference type="ARBA" id="ARBA00008798"/>
    </source>
</evidence>
<dbReference type="PANTHER" id="PTHR32248:SF4">
    <property type="entry name" value="RNA POLYMERASE SIGMA-54 FACTOR"/>
    <property type="match status" value="1"/>
</dbReference>
<evidence type="ECO:0000256" key="7">
    <source>
        <dbReference type="ARBA" id="ARBA00023125"/>
    </source>
</evidence>
<dbReference type="GO" id="GO:0016987">
    <property type="term" value="F:sigma factor activity"/>
    <property type="evidence" value="ECO:0007669"/>
    <property type="project" value="UniProtKB-KW"/>
</dbReference>
<comment type="caution">
    <text evidence="11">The sequence shown here is derived from an EMBL/GenBank/DDBJ whole genome shotgun (WGS) entry which is preliminary data.</text>
</comment>
<evidence type="ECO:0000259" key="10">
    <source>
        <dbReference type="Pfam" id="PF04963"/>
    </source>
</evidence>
<dbReference type="NCBIfam" id="TIGR02395">
    <property type="entry name" value="rpoN_sigma"/>
    <property type="match status" value="1"/>
</dbReference>
<comment type="similarity">
    <text evidence="1">Belongs to the sigma-54 factor family.</text>
</comment>
<gene>
    <name evidence="11" type="primary">sigL</name>
    <name evidence="11" type="ORF">MHA01_30310</name>
</gene>
<evidence type="ECO:0000256" key="8">
    <source>
        <dbReference type="ARBA" id="ARBA00023163"/>
    </source>
</evidence>
<organism evidence="11 12">
    <name type="scientific">Marinococcus halophilus</name>
    <dbReference type="NCBI Taxonomy" id="1371"/>
    <lineage>
        <taxon>Bacteria</taxon>
        <taxon>Bacillati</taxon>
        <taxon>Bacillota</taxon>
        <taxon>Bacilli</taxon>
        <taxon>Bacillales</taxon>
        <taxon>Bacillaceae</taxon>
        <taxon>Marinococcus</taxon>
    </lineage>
</organism>
<dbReference type="InterPro" id="IPR007046">
    <property type="entry name" value="RNA_pol_sigma_54_core-bd"/>
</dbReference>
<keyword evidence="5" id="KW-0805">Transcription regulation</keyword>
<evidence type="ECO:0000256" key="2">
    <source>
        <dbReference type="ARBA" id="ARBA00022478"/>
    </source>
</evidence>
<dbReference type="Gene3D" id="1.10.10.1330">
    <property type="entry name" value="RNA polymerase sigma-54 factor, core-binding domain"/>
    <property type="match status" value="1"/>
</dbReference>
<keyword evidence="12" id="KW-1185">Reference proteome</keyword>
<dbReference type="PIRSF" id="PIRSF000774">
    <property type="entry name" value="RpoN"/>
    <property type="match status" value="1"/>
</dbReference>
<dbReference type="GO" id="GO:0003677">
    <property type="term" value="F:DNA binding"/>
    <property type="evidence" value="ECO:0007669"/>
    <property type="project" value="UniProtKB-KW"/>
</dbReference>
<dbReference type="Pfam" id="PF04552">
    <property type="entry name" value="Sigma54_DBD"/>
    <property type="match status" value="1"/>
</dbReference>
<dbReference type="GO" id="GO:0000428">
    <property type="term" value="C:DNA-directed RNA polymerase complex"/>
    <property type="evidence" value="ECO:0007669"/>
    <property type="project" value="UniProtKB-KW"/>
</dbReference>
<accession>A0A510Y9R5</accession>
<keyword evidence="3" id="KW-0808">Transferase</keyword>
<feature type="domain" description="RNA polymerase sigma factor 54 core-binding" evidence="10">
    <location>
        <begin position="88"/>
        <end position="268"/>
    </location>
</feature>
<dbReference type="Proteomes" id="UP000321051">
    <property type="component" value="Unassembled WGS sequence"/>
</dbReference>
<protein>
    <submittedName>
        <fullName evidence="11">RNA polymerase sigma-54 factor</fullName>
    </submittedName>
</protein>
<dbReference type="InterPro" id="IPR038709">
    <property type="entry name" value="RpoN_core-bd_sf"/>
</dbReference>
<dbReference type="Pfam" id="PF04963">
    <property type="entry name" value="Sigma54_CBD"/>
    <property type="match status" value="1"/>
</dbReference>
<dbReference type="OrthoDB" id="9814402at2"/>
<dbReference type="Gene3D" id="1.10.10.60">
    <property type="entry name" value="Homeodomain-like"/>
    <property type="match status" value="1"/>
</dbReference>
<evidence type="ECO:0000259" key="9">
    <source>
        <dbReference type="Pfam" id="PF04552"/>
    </source>
</evidence>
<keyword evidence="8" id="KW-0804">Transcription</keyword>
<keyword evidence="4" id="KW-0548">Nucleotidyltransferase</keyword>
<evidence type="ECO:0000256" key="4">
    <source>
        <dbReference type="ARBA" id="ARBA00022695"/>
    </source>
</evidence>
<dbReference type="EMBL" id="BJUN01000030">
    <property type="protein sequence ID" value="GEK60126.1"/>
    <property type="molecule type" value="Genomic_DNA"/>
</dbReference>
<keyword evidence="7" id="KW-0238">DNA-binding</keyword>
<dbReference type="RefSeq" id="WP_094909061.1">
    <property type="nucleotide sequence ID" value="NZ_BJUN01000030.1"/>
</dbReference>
<dbReference type="GO" id="GO:0016779">
    <property type="term" value="F:nucleotidyltransferase activity"/>
    <property type="evidence" value="ECO:0007669"/>
    <property type="project" value="UniProtKB-KW"/>
</dbReference>
<dbReference type="Pfam" id="PF00309">
    <property type="entry name" value="Sigma54_AID"/>
    <property type="match status" value="1"/>
</dbReference>
<evidence type="ECO:0000256" key="6">
    <source>
        <dbReference type="ARBA" id="ARBA00023082"/>
    </source>
</evidence>
<keyword evidence="6" id="KW-0731">Sigma factor</keyword>
<evidence type="ECO:0000256" key="5">
    <source>
        <dbReference type="ARBA" id="ARBA00023015"/>
    </source>
</evidence>
<sequence>MGLGLELQQKQEMSLVMTQELKQAIALLKLSTQELSDYLQEEAMENPLMDLTMPSITDGTALSASQTAVPAYTPASGNEQLDWREPAGETLEDTLREQIACGRYKGREREILLFLAGSVDERGYLEDIKWEMEKKFQLESEESEQYISTFQQLEPAGVGARNLKECLLLQLERCLDTDPYIDQVVADDLEALGAKKWRYLQQKYHLSKEQLQEIYTCLQKLSPYPGDAYRQETSISVSPDIRVEEAEGKWVVTILNDRLPELQMNEKYWRLLQQDTDEEARQYAMEKYKQFLWIVKSVEQRQQTLQKVSEAIVGAQSEYLKYGEEKLRPLTLREIAEQAEVHESTVSRTTSRKYMQTPHGLVELKHFFSSKIARLEEDASSNGVKAMMKKLIKEENKEKPLSDQKLADLLQQEQKCTISRRAVAKYRTELRIPSSSQRKQPV</sequence>
<proteinExistence type="inferred from homology"/>